<sequence length="194" mass="21669">MINQTAMINVVLNRPRLINQPLWQQLALQLAFVVAVGLLSDWLLISDVRRSVTGIEEQTVQARLGIQESQQKLDAMPLLSVLRTQLAEKTALHPPFQPDRLAQLIVEPLSRASASLLSLQPTARNLASPHQERWQLTFSADYPGVLQVLRELTTLPYVLRLAQLSVKPDTAPAEPPSRTRLQVELVLIEPEAVL</sequence>
<reference evidence="1 2" key="1">
    <citation type="submission" date="2014-10" db="EMBL/GenBank/DDBJ databases">
        <title>Genome sequence of Pectobacterium carotovorum M022.</title>
        <authorList>
            <person name="Chan K.-G."/>
            <person name="Tan W.-S."/>
        </authorList>
    </citation>
    <scope>NUCLEOTIDE SEQUENCE [LARGE SCALE GENOMIC DNA]</scope>
    <source>
        <strain evidence="1 2">M022</strain>
    </source>
</reference>
<gene>
    <name evidence="1" type="ORF">OI69_05210</name>
</gene>
<evidence type="ECO:0000313" key="2">
    <source>
        <dbReference type="Proteomes" id="UP000053038"/>
    </source>
</evidence>
<organism evidence="1 2">
    <name type="scientific">Pectobacterium fontis</name>
    <dbReference type="NCBI Taxonomy" id="2558042"/>
    <lineage>
        <taxon>Bacteria</taxon>
        <taxon>Pseudomonadati</taxon>
        <taxon>Pseudomonadota</taxon>
        <taxon>Gammaproteobacteria</taxon>
        <taxon>Enterobacterales</taxon>
        <taxon>Pectobacteriaceae</taxon>
        <taxon>Pectobacterium</taxon>
    </lineage>
</organism>
<name>A0A7V8IKI9_9GAMM</name>
<evidence type="ECO:0000313" key="1">
    <source>
        <dbReference type="EMBL" id="KHN53827.1"/>
    </source>
</evidence>
<evidence type="ECO:0008006" key="3">
    <source>
        <dbReference type="Google" id="ProtNLM"/>
    </source>
</evidence>
<dbReference type="EMBL" id="JSXC01000015">
    <property type="protein sequence ID" value="KHN53827.1"/>
    <property type="molecule type" value="Genomic_DNA"/>
</dbReference>
<dbReference type="RefSeq" id="WP_039346934.1">
    <property type="nucleotide sequence ID" value="NZ_JSXC01000015.1"/>
</dbReference>
<keyword evidence="2" id="KW-1185">Reference proteome</keyword>
<proteinExistence type="predicted"/>
<accession>A0A7V8IKI9</accession>
<dbReference type="Proteomes" id="UP000053038">
    <property type="component" value="Unassembled WGS sequence"/>
</dbReference>
<dbReference type="AlphaFoldDB" id="A0A7V8IKI9"/>
<comment type="caution">
    <text evidence="1">The sequence shown here is derived from an EMBL/GenBank/DDBJ whole genome shotgun (WGS) entry which is preliminary data.</text>
</comment>
<dbReference type="OrthoDB" id="6418693at2"/>
<protein>
    <recommendedName>
        <fullName evidence="3">Pilus assembly protein PilO</fullName>
    </recommendedName>
</protein>